<comment type="subcellular location">
    <subcellularLocation>
        <location evidence="1">Cell membrane</location>
        <topology evidence="1">Multi-pass membrane protein</topology>
    </subcellularLocation>
</comment>
<evidence type="ECO:0000256" key="3">
    <source>
        <dbReference type="ARBA" id="ARBA00022692"/>
    </source>
</evidence>
<dbReference type="PANTHER" id="PTHR40077:SF1">
    <property type="entry name" value="MEMBRANE PROTEIN"/>
    <property type="match status" value="1"/>
</dbReference>
<name>A0ABS9BIJ2_9BACT</name>
<gene>
    <name evidence="8" type="ORF">L0U88_12900</name>
</gene>
<keyword evidence="4 6" id="KW-1133">Transmembrane helix</keyword>
<dbReference type="PANTHER" id="PTHR40077">
    <property type="entry name" value="MEMBRANE PROTEIN-RELATED"/>
    <property type="match status" value="1"/>
</dbReference>
<evidence type="ECO:0000313" key="9">
    <source>
        <dbReference type="Proteomes" id="UP001200145"/>
    </source>
</evidence>
<keyword evidence="3 6" id="KW-0812">Transmembrane</keyword>
<comment type="caution">
    <text evidence="8">The sequence shown here is derived from an EMBL/GenBank/DDBJ whole genome shotgun (WGS) entry which is preliminary data.</text>
</comment>
<evidence type="ECO:0000256" key="2">
    <source>
        <dbReference type="ARBA" id="ARBA00022475"/>
    </source>
</evidence>
<keyword evidence="9" id="KW-1185">Reference proteome</keyword>
<accession>A0ABS9BIJ2</accession>
<evidence type="ECO:0000256" key="1">
    <source>
        <dbReference type="ARBA" id="ARBA00004651"/>
    </source>
</evidence>
<dbReference type="RefSeq" id="WP_234866481.1">
    <property type="nucleotide sequence ID" value="NZ_JAKEVY010000003.1"/>
</dbReference>
<organism evidence="8 9">
    <name type="scientific">Flavihumibacter fluminis</name>
    <dbReference type="NCBI Taxonomy" id="2909236"/>
    <lineage>
        <taxon>Bacteria</taxon>
        <taxon>Pseudomonadati</taxon>
        <taxon>Bacteroidota</taxon>
        <taxon>Chitinophagia</taxon>
        <taxon>Chitinophagales</taxon>
        <taxon>Chitinophagaceae</taxon>
        <taxon>Flavihumibacter</taxon>
    </lineage>
</organism>
<dbReference type="InterPro" id="IPR023845">
    <property type="entry name" value="DUF3817_TM"/>
</dbReference>
<evidence type="ECO:0000256" key="6">
    <source>
        <dbReference type="SAM" id="Phobius"/>
    </source>
</evidence>
<dbReference type="Pfam" id="PF12823">
    <property type="entry name" value="DUF3817"/>
    <property type="match status" value="1"/>
</dbReference>
<evidence type="ECO:0000256" key="5">
    <source>
        <dbReference type="ARBA" id="ARBA00023136"/>
    </source>
</evidence>
<feature type="transmembrane region" description="Helical" evidence="6">
    <location>
        <begin position="12"/>
        <end position="31"/>
    </location>
</feature>
<evidence type="ECO:0000256" key="4">
    <source>
        <dbReference type="ARBA" id="ARBA00022989"/>
    </source>
</evidence>
<keyword evidence="2" id="KW-1003">Cell membrane</keyword>
<feature type="transmembrane region" description="Helical" evidence="6">
    <location>
        <begin position="72"/>
        <end position="89"/>
    </location>
</feature>
<evidence type="ECO:0000313" key="8">
    <source>
        <dbReference type="EMBL" id="MCF1715528.1"/>
    </source>
</evidence>
<protein>
    <submittedName>
        <fullName evidence="8">DUF3817 domain-containing protein</fullName>
    </submittedName>
</protein>
<sequence>MQEPAVVKKFRAIGTAEGISFLVLLGVAMPLKYMMDMPKAVTYVGWVHGILFVWYCYMVIEAGQALKWKFGRIFLAFLASLLPFGPFLFDRWFLRKGKSVLGD</sequence>
<keyword evidence="5 6" id="KW-0472">Membrane</keyword>
<evidence type="ECO:0000259" key="7">
    <source>
        <dbReference type="Pfam" id="PF12823"/>
    </source>
</evidence>
<feature type="transmembrane region" description="Helical" evidence="6">
    <location>
        <begin position="43"/>
        <end position="60"/>
    </location>
</feature>
<proteinExistence type="predicted"/>
<dbReference type="EMBL" id="JAKEVY010000003">
    <property type="protein sequence ID" value="MCF1715528.1"/>
    <property type="molecule type" value="Genomic_DNA"/>
</dbReference>
<dbReference type="Proteomes" id="UP001200145">
    <property type="component" value="Unassembled WGS sequence"/>
</dbReference>
<feature type="domain" description="DUF3817" evidence="7">
    <location>
        <begin position="8"/>
        <end position="94"/>
    </location>
</feature>
<reference evidence="8 9" key="1">
    <citation type="submission" date="2022-01" db="EMBL/GenBank/DDBJ databases">
        <title>Flavihumibacter sp. nov., isolated from sediment of a river.</title>
        <authorList>
            <person name="Liu H."/>
        </authorList>
    </citation>
    <scope>NUCLEOTIDE SEQUENCE [LARGE SCALE GENOMIC DNA]</scope>
    <source>
        <strain evidence="8 9">RY-1</strain>
    </source>
</reference>
<dbReference type="NCBIfam" id="TIGR03954">
    <property type="entry name" value="integ_memb_HG"/>
    <property type="match status" value="1"/>
</dbReference>